<dbReference type="InterPro" id="IPR005628">
    <property type="entry name" value="GspK"/>
</dbReference>
<dbReference type="PANTHER" id="PTHR38831:SF2">
    <property type="entry name" value="TYPE II SECRETION SYSTEM PROTEIN K"/>
    <property type="match status" value="1"/>
</dbReference>
<proteinExistence type="inferred from homology"/>
<evidence type="ECO:0000259" key="10">
    <source>
        <dbReference type="Pfam" id="PF21687"/>
    </source>
</evidence>
<dbReference type="EMBL" id="LAZR01023524">
    <property type="protein sequence ID" value="KKL78226.1"/>
    <property type="molecule type" value="Genomic_DNA"/>
</dbReference>
<evidence type="ECO:0000256" key="5">
    <source>
        <dbReference type="ARBA" id="ARBA00022519"/>
    </source>
</evidence>
<dbReference type="Pfam" id="PF21687">
    <property type="entry name" value="T2SSK_1st"/>
    <property type="match status" value="1"/>
</dbReference>
<protein>
    <recommendedName>
        <fullName evidence="10">T2SS protein K first SAM-like domain-containing protein</fullName>
    </recommendedName>
</protein>
<dbReference type="AlphaFoldDB" id="A0A0F9FID4"/>
<keyword evidence="7" id="KW-0653">Protein transport</keyword>
<evidence type="ECO:0000256" key="4">
    <source>
        <dbReference type="ARBA" id="ARBA00022475"/>
    </source>
</evidence>
<evidence type="ECO:0000256" key="2">
    <source>
        <dbReference type="ARBA" id="ARBA00007246"/>
    </source>
</evidence>
<comment type="subcellular location">
    <subcellularLocation>
        <location evidence="1">Cell inner membrane</location>
    </subcellularLocation>
</comment>
<evidence type="ECO:0000256" key="3">
    <source>
        <dbReference type="ARBA" id="ARBA00022448"/>
    </source>
</evidence>
<keyword evidence="5" id="KW-0997">Cell inner membrane</keyword>
<feature type="non-terminal residue" evidence="11">
    <location>
        <position position="164"/>
    </location>
</feature>
<sequence length="164" mass="18834">MYIFRKCKKRKKAFALISTLVLISILSMMALEFSQRSRINLTMSVNYSDSKKALYYAYGGYQAALSLLKKDTNDFDGPGDFWYGLLPPIPIGEGFVTVDISDEKARFNVRKMVTARGKMDKRRTVMCERIFRALAIEPSLVYGIVDWQDTDDLIEQDGAEFSYY</sequence>
<evidence type="ECO:0000256" key="8">
    <source>
        <dbReference type="ARBA" id="ARBA00022989"/>
    </source>
</evidence>
<keyword evidence="9" id="KW-0472">Membrane</keyword>
<dbReference type="SUPFAM" id="SSF158544">
    <property type="entry name" value="GspK insert domain-like"/>
    <property type="match status" value="1"/>
</dbReference>
<accession>A0A0F9FID4</accession>
<reference evidence="11" key="1">
    <citation type="journal article" date="2015" name="Nature">
        <title>Complex archaea that bridge the gap between prokaryotes and eukaryotes.</title>
        <authorList>
            <person name="Spang A."/>
            <person name="Saw J.H."/>
            <person name="Jorgensen S.L."/>
            <person name="Zaremba-Niedzwiedzka K."/>
            <person name="Martijn J."/>
            <person name="Lind A.E."/>
            <person name="van Eijk R."/>
            <person name="Schleper C."/>
            <person name="Guy L."/>
            <person name="Ettema T.J."/>
        </authorList>
    </citation>
    <scope>NUCLEOTIDE SEQUENCE</scope>
</reference>
<name>A0A0F9FID4_9ZZZZ</name>
<dbReference type="InterPro" id="IPR049031">
    <property type="entry name" value="T2SSK_SAM-like_1st"/>
</dbReference>
<evidence type="ECO:0000256" key="1">
    <source>
        <dbReference type="ARBA" id="ARBA00004533"/>
    </source>
</evidence>
<keyword evidence="8" id="KW-1133">Transmembrane helix</keyword>
<comment type="caution">
    <text evidence="11">The sequence shown here is derived from an EMBL/GenBank/DDBJ whole genome shotgun (WGS) entry which is preliminary data.</text>
</comment>
<keyword evidence="4" id="KW-1003">Cell membrane</keyword>
<dbReference type="Gene3D" id="3.30.1300.30">
    <property type="entry name" value="GSPII I/J protein-like"/>
    <property type="match status" value="1"/>
</dbReference>
<dbReference type="GO" id="GO:0005886">
    <property type="term" value="C:plasma membrane"/>
    <property type="evidence" value="ECO:0007669"/>
    <property type="project" value="UniProtKB-SubCell"/>
</dbReference>
<evidence type="ECO:0000313" key="11">
    <source>
        <dbReference type="EMBL" id="KKL78226.1"/>
    </source>
</evidence>
<keyword evidence="3" id="KW-0813">Transport</keyword>
<gene>
    <name evidence="11" type="ORF">LCGC14_2026940</name>
</gene>
<dbReference type="InterPro" id="IPR038072">
    <property type="entry name" value="GspK_central_sf"/>
</dbReference>
<keyword evidence="6" id="KW-0812">Transmembrane</keyword>
<dbReference type="PANTHER" id="PTHR38831">
    <property type="entry name" value="TYPE II SECRETION SYSTEM PROTEIN K"/>
    <property type="match status" value="1"/>
</dbReference>
<evidence type="ECO:0000256" key="7">
    <source>
        <dbReference type="ARBA" id="ARBA00022927"/>
    </source>
</evidence>
<feature type="domain" description="T2SS protein K first SAM-like" evidence="10">
    <location>
        <begin position="105"/>
        <end position="164"/>
    </location>
</feature>
<evidence type="ECO:0000256" key="6">
    <source>
        <dbReference type="ARBA" id="ARBA00022692"/>
    </source>
</evidence>
<dbReference type="GO" id="GO:0009306">
    <property type="term" value="P:protein secretion"/>
    <property type="evidence" value="ECO:0007669"/>
    <property type="project" value="InterPro"/>
</dbReference>
<evidence type="ECO:0000256" key="9">
    <source>
        <dbReference type="ARBA" id="ARBA00023136"/>
    </source>
</evidence>
<comment type="similarity">
    <text evidence="2">Belongs to the GSP K family.</text>
</comment>
<organism evidence="11">
    <name type="scientific">marine sediment metagenome</name>
    <dbReference type="NCBI Taxonomy" id="412755"/>
    <lineage>
        <taxon>unclassified sequences</taxon>
        <taxon>metagenomes</taxon>
        <taxon>ecological metagenomes</taxon>
    </lineage>
</organism>